<dbReference type="STRING" id="216938.SHELI_v1c03740"/>
<accession>A0A1B3SK76</accession>
<dbReference type="KEGG" id="shj:SHELI_v1c03740"/>
<evidence type="ECO:0000313" key="3">
    <source>
        <dbReference type="Proteomes" id="UP000094378"/>
    </source>
</evidence>
<sequence length="272" mass="31713">MAPNLPKKLELTFYFWFAIIPIFCIVFDTIFSIIEPNEGTFSTRTQDFDIAVMSQTIYLSVWVGMFTSIYGILNIIAFFKPNAMPQWVRGKNFFTSIMALVLIEFIVYNVDLIYTKVTDKPFIGFNTWYNIIKSILEHMLTPIISFIYFYVFAKSLIKTKEYMKKYSFYVYIMLIPYLTYAIIRAFFELEYYPGVRSNSNGKNPGFNPFPYPEMDWTNVGPALFVVGLISLIVVAWAIGVFLNWTSNLAYKSINSYEFDNLNKDVTNNVKNK</sequence>
<feature type="transmembrane region" description="Helical" evidence="1">
    <location>
        <begin position="135"/>
        <end position="156"/>
    </location>
</feature>
<keyword evidence="1" id="KW-0472">Membrane</keyword>
<feature type="transmembrane region" description="Helical" evidence="1">
    <location>
        <begin position="92"/>
        <end position="115"/>
    </location>
</feature>
<organism evidence="2 3">
    <name type="scientific">Spiroplasma helicoides</name>
    <dbReference type="NCBI Taxonomy" id="216938"/>
    <lineage>
        <taxon>Bacteria</taxon>
        <taxon>Bacillati</taxon>
        <taxon>Mycoplasmatota</taxon>
        <taxon>Mollicutes</taxon>
        <taxon>Entomoplasmatales</taxon>
        <taxon>Spiroplasmataceae</taxon>
        <taxon>Spiroplasma</taxon>
    </lineage>
</organism>
<dbReference type="EMBL" id="CP017015">
    <property type="protein sequence ID" value="AOG60327.1"/>
    <property type="molecule type" value="Genomic_DNA"/>
</dbReference>
<evidence type="ECO:0000313" key="2">
    <source>
        <dbReference type="EMBL" id="AOG60327.1"/>
    </source>
</evidence>
<protein>
    <recommendedName>
        <fullName evidence="4">Transmembrane protein</fullName>
    </recommendedName>
</protein>
<dbReference type="AlphaFoldDB" id="A0A1B3SK76"/>
<dbReference type="Proteomes" id="UP000094378">
    <property type="component" value="Chromosome"/>
</dbReference>
<feature type="transmembrane region" description="Helical" evidence="1">
    <location>
        <begin position="12"/>
        <end position="34"/>
    </location>
</feature>
<proteinExistence type="predicted"/>
<name>A0A1B3SK76_9MOLU</name>
<keyword evidence="1" id="KW-1133">Transmembrane helix</keyword>
<feature type="transmembrane region" description="Helical" evidence="1">
    <location>
        <begin position="222"/>
        <end position="244"/>
    </location>
</feature>
<keyword evidence="1" id="KW-0812">Transmembrane</keyword>
<evidence type="ECO:0008006" key="4">
    <source>
        <dbReference type="Google" id="ProtNLM"/>
    </source>
</evidence>
<feature type="transmembrane region" description="Helical" evidence="1">
    <location>
        <begin position="57"/>
        <end position="80"/>
    </location>
</feature>
<feature type="transmembrane region" description="Helical" evidence="1">
    <location>
        <begin position="168"/>
        <end position="187"/>
    </location>
</feature>
<reference evidence="2 3" key="1">
    <citation type="submission" date="2016-08" db="EMBL/GenBank/DDBJ databases">
        <title>Complete genome sequence of Spiroplasma helicoides TABS-2 (DSM 22551).</title>
        <authorList>
            <person name="Shen W.-Y."/>
            <person name="Lo W.-S."/>
            <person name="Lai Y.-C."/>
            <person name="Kuo C.-H."/>
        </authorList>
    </citation>
    <scope>NUCLEOTIDE SEQUENCE [LARGE SCALE GENOMIC DNA]</scope>
    <source>
        <strain evidence="2 3">TABS-2</strain>
    </source>
</reference>
<dbReference type="RefSeq" id="WP_069116179.1">
    <property type="nucleotide sequence ID" value="NZ_CP017015.1"/>
</dbReference>
<keyword evidence="3" id="KW-1185">Reference proteome</keyword>
<evidence type="ECO:0000256" key="1">
    <source>
        <dbReference type="SAM" id="Phobius"/>
    </source>
</evidence>
<gene>
    <name evidence="2" type="ORF">SHELI_v1c03740</name>
</gene>
<dbReference type="OrthoDB" id="388890at2"/>